<evidence type="ECO:0000313" key="3">
    <source>
        <dbReference type="EnsemblProtists" id="PYU1_T013090"/>
    </source>
</evidence>
<dbReference type="Pfam" id="PF02181">
    <property type="entry name" value="FH2"/>
    <property type="match status" value="1"/>
</dbReference>
<proteinExistence type="predicted"/>
<dbReference type="Pfam" id="PF10152">
    <property type="entry name" value="CCDC53"/>
    <property type="match status" value="1"/>
</dbReference>
<evidence type="ECO:0000256" key="1">
    <source>
        <dbReference type="SAM" id="MobiDB-lite"/>
    </source>
</evidence>
<dbReference type="GO" id="GO:0071203">
    <property type="term" value="C:WASH complex"/>
    <property type="evidence" value="ECO:0007669"/>
    <property type="project" value="InterPro"/>
</dbReference>
<dbReference type="STRING" id="431595.K3X791"/>
<reference evidence="4" key="1">
    <citation type="journal article" date="2010" name="Genome Biol.">
        <title>Genome sequence of the necrotrophic plant pathogen Pythium ultimum reveals original pathogenicity mechanisms and effector repertoire.</title>
        <authorList>
            <person name="Levesque C.A."/>
            <person name="Brouwer H."/>
            <person name="Cano L."/>
            <person name="Hamilton J.P."/>
            <person name="Holt C."/>
            <person name="Huitema E."/>
            <person name="Raffaele S."/>
            <person name="Robideau G.P."/>
            <person name="Thines M."/>
            <person name="Win J."/>
            <person name="Zerillo M.M."/>
            <person name="Beakes G.W."/>
            <person name="Boore J.L."/>
            <person name="Busam D."/>
            <person name="Dumas B."/>
            <person name="Ferriera S."/>
            <person name="Fuerstenberg S.I."/>
            <person name="Gachon C.M."/>
            <person name="Gaulin E."/>
            <person name="Govers F."/>
            <person name="Grenville-Briggs L."/>
            <person name="Horner N."/>
            <person name="Hostetler J."/>
            <person name="Jiang R.H."/>
            <person name="Johnson J."/>
            <person name="Krajaejun T."/>
            <person name="Lin H."/>
            <person name="Meijer H.J."/>
            <person name="Moore B."/>
            <person name="Morris P."/>
            <person name="Phuntmart V."/>
            <person name="Puiu D."/>
            <person name="Shetty J."/>
            <person name="Stajich J.E."/>
            <person name="Tripathy S."/>
            <person name="Wawra S."/>
            <person name="van West P."/>
            <person name="Whitty B.R."/>
            <person name="Coutinho P.M."/>
            <person name="Henrissat B."/>
            <person name="Martin F."/>
            <person name="Thomas P.D."/>
            <person name="Tyler B.M."/>
            <person name="De Vries R.P."/>
            <person name="Kamoun S."/>
            <person name="Yandell M."/>
            <person name="Tisserat N."/>
            <person name="Buell C.R."/>
        </authorList>
    </citation>
    <scope>NUCLEOTIDE SEQUENCE</scope>
    <source>
        <strain evidence="4">DAOM:BR144</strain>
    </source>
</reference>
<dbReference type="InterPro" id="IPR051144">
    <property type="entry name" value="Formin_homology_domain"/>
</dbReference>
<reference evidence="4" key="2">
    <citation type="submission" date="2010-04" db="EMBL/GenBank/DDBJ databases">
        <authorList>
            <person name="Buell R."/>
            <person name="Hamilton J."/>
            <person name="Hostetler J."/>
        </authorList>
    </citation>
    <scope>NUCLEOTIDE SEQUENCE [LARGE SCALE GENOMIC DNA]</scope>
    <source>
        <strain evidence="4">DAOM:BR144</strain>
    </source>
</reference>
<name>K3X791_GLOUD</name>
<keyword evidence="4" id="KW-1185">Reference proteome</keyword>
<dbReference type="EnsemblProtists" id="PYU1_T013090">
    <property type="protein sequence ID" value="PYU1_T013090"/>
    <property type="gene ID" value="PYU1_G013063"/>
</dbReference>
<protein>
    <recommendedName>
        <fullName evidence="2">FH2 domain-containing protein</fullName>
    </recommendedName>
</protein>
<feature type="region of interest" description="Disordered" evidence="1">
    <location>
        <begin position="28"/>
        <end position="53"/>
    </location>
</feature>
<sequence>MNIAKVQQQLLQQRMGIQCEQLETTGPATQRAATAVSTKPSSSSSSSSNLPTDDDIAAHREKYAKWFQMLRFGIAREVVELAMQREHIDPAELDGPHHVVVLNTTANTNVATAKVQDSNHHSTLVVAPLPPKKLIRKRLHWQPKVNLVPTSAPCIWKSSPDTVQISKESAKLMDALFEKPVVEQPANQREISDSKLRKTTRFIALIESKKAQNVAITLARVPLSFPALVKELVNMNPSVLSSAQLQSLLDMWPDQNEWKAIREYTGDITRLGTVSPTASIRLLVYCAVDISFLSFQQAEQFFVHAGQVPRFRDKVTCLIFKQEFPARVFELREAATLLIRGTNQVCSSAALQRMFQYILKSGNLLNIRASSTDAASTNVHGFGLSSLAKLAQTKAFVGGITFAQYLVQCIERDCPDAVHFPKEIHLIASCSKVSIPSLLAEKESLDAGWKALVLEAQIGLEGAELDVLESSILQHFAYEVETELLAAQLHLDQLLESKARFVEYFHEHDAQEELDVLLSYLAQFTEEFALEHKRRQETTQLIADAIASTNGGKRQSAAQTHAPTSCA</sequence>
<dbReference type="AlphaFoldDB" id="K3X791"/>
<dbReference type="eggNOG" id="ENOG502RUTW">
    <property type="taxonomic scope" value="Eukaryota"/>
</dbReference>
<dbReference type="Proteomes" id="UP000019132">
    <property type="component" value="Unassembled WGS sequence"/>
</dbReference>
<dbReference type="EMBL" id="GL376570">
    <property type="status" value="NOT_ANNOTATED_CDS"/>
    <property type="molecule type" value="Genomic_DNA"/>
</dbReference>
<dbReference type="Gene3D" id="1.20.58.2220">
    <property type="entry name" value="Formin, FH2 domain"/>
    <property type="match status" value="1"/>
</dbReference>
<dbReference type="OMA" id="HFLNYFE"/>
<dbReference type="HOGENOM" id="CLU_477776_0_0_1"/>
<dbReference type="VEuPathDB" id="FungiDB:PYU1_G013063"/>
<dbReference type="SMART" id="SM00498">
    <property type="entry name" value="FH2"/>
    <property type="match status" value="1"/>
</dbReference>
<dbReference type="SUPFAM" id="SSF101447">
    <property type="entry name" value="Formin homology 2 domain (FH2 domain)"/>
    <property type="match status" value="1"/>
</dbReference>
<evidence type="ECO:0000313" key="4">
    <source>
        <dbReference type="Proteomes" id="UP000019132"/>
    </source>
</evidence>
<feature type="domain" description="FH2" evidence="2">
    <location>
        <begin position="126"/>
        <end position="554"/>
    </location>
</feature>
<dbReference type="PANTHER" id="PTHR45733:SF8">
    <property type="entry name" value="FORMIN-J"/>
    <property type="match status" value="1"/>
</dbReference>
<reference evidence="3" key="3">
    <citation type="submission" date="2015-02" db="UniProtKB">
        <authorList>
            <consortium name="EnsemblProtists"/>
        </authorList>
    </citation>
    <scope>IDENTIFICATION</scope>
    <source>
        <strain evidence="3">DAOM BR144</strain>
    </source>
</reference>
<dbReference type="InParanoid" id="K3X791"/>
<dbReference type="PROSITE" id="PS51444">
    <property type="entry name" value="FH2"/>
    <property type="match status" value="1"/>
</dbReference>
<dbReference type="PANTHER" id="PTHR45733">
    <property type="entry name" value="FORMIN-J"/>
    <property type="match status" value="1"/>
</dbReference>
<evidence type="ECO:0000259" key="2">
    <source>
        <dbReference type="PROSITE" id="PS51444"/>
    </source>
</evidence>
<feature type="compositionally biased region" description="Polar residues" evidence="1">
    <location>
        <begin position="28"/>
        <end position="40"/>
    </location>
</feature>
<dbReference type="InterPro" id="IPR042201">
    <property type="entry name" value="FH2_Formin_sf"/>
</dbReference>
<dbReference type="InterPro" id="IPR015425">
    <property type="entry name" value="FH2_Formin"/>
</dbReference>
<organism evidence="3 4">
    <name type="scientific">Globisporangium ultimum (strain ATCC 200006 / CBS 805.95 / DAOM BR144)</name>
    <name type="common">Pythium ultimum</name>
    <dbReference type="NCBI Taxonomy" id="431595"/>
    <lineage>
        <taxon>Eukaryota</taxon>
        <taxon>Sar</taxon>
        <taxon>Stramenopiles</taxon>
        <taxon>Oomycota</taxon>
        <taxon>Peronosporomycetes</taxon>
        <taxon>Pythiales</taxon>
        <taxon>Pythiaceae</taxon>
        <taxon>Globisporangium</taxon>
    </lineage>
</organism>
<accession>K3X791</accession>
<dbReference type="InterPro" id="IPR019309">
    <property type="entry name" value="WASHC3"/>
</dbReference>